<keyword evidence="2" id="KW-1185">Reference proteome</keyword>
<feature type="non-terminal residue" evidence="3">
    <location>
        <position position="148"/>
    </location>
</feature>
<dbReference type="RefSeq" id="XP_017768254.1">
    <property type="nucleotide sequence ID" value="XM_017912765.1"/>
</dbReference>
<organism evidence="2 3">
    <name type="scientific">Nicrophorus vespilloides</name>
    <name type="common">Boreal carrion beetle</name>
    <dbReference type="NCBI Taxonomy" id="110193"/>
    <lineage>
        <taxon>Eukaryota</taxon>
        <taxon>Metazoa</taxon>
        <taxon>Ecdysozoa</taxon>
        <taxon>Arthropoda</taxon>
        <taxon>Hexapoda</taxon>
        <taxon>Insecta</taxon>
        <taxon>Pterygota</taxon>
        <taxon>Neoptera</taxon>
        <taxon>Endopterygota</taxon>
        <taxon>Coleoptera</taxon>
        <taxon>Polyphaga</taxon>
        <taxon>Staphyliniformia</taxon>
        <taxon>Silphidae</taxon>
        <taxon>Nicrophorinae</taxon>
        <taxon>Nicrophorus</taxon>
    </lineage>
</organism>
<evidence type="ECO:0000313" key="2">
    <source>
        <dbReference type="Proteomes" id="UP000695000"/>
    </source>
</evidence>
<accession>A0ABM1M104</accession>
<name>A0ABM1M104_NICVS</name>
<feature type="region of interest" description="Disordered" evidence="1">
    <location>
        <begin position="33"/>
        <end position="148"/>
    </location>
</feature>
<evidence type="ECO:0000313" key="3">
    <source>
        <dbReference type="RefSeq" id="XP_017768254.1"/>
    </source>
</evidence>
<proteinExistence type="predicted"/>
<dbReference type="Proteomes" id="UP000695000">
    <property type="component" value="Unplaced"/>
</dbReference>
<dbReference type="GeneID" id="108556595"/>
<protein>
    <submittedName>
        <fullName evidence="3">Uncharacterized protein LOC108556595</fullName>
    </submittedName>
</protein>
<gene>
    <name evidence="3" type="primary">LOC108556595</name>
</gene>
<sequence>MCVATSTKTMDGAKRSPRFRSVDCLLPVGGCWDAPTPRDDADRKPKTKATPIRRATIGQFPWRRRGTESLSSSPGLRRRTPTETSQTAPVTPLHDSNRRRSPVDGVARRVKATSTPLLLDPAAAENRKWKIEGNENQNASKENRKSIA</sequence>
<evidence type="ECO:0000256" key="1">
    <source>
        <dbReference type="SAM" id="MobiDB-lite"/>
    </source>
</evidence>
<reference evidence="3" key="1">
    <citation type="submission" date="2025-08" db="UniProtKB">
        <authorList>
            <consortium name="RefSeq"/>
        </authorList>
    </citation>
    <scope>IDENTIFICATION</scope>
    <source>
        <tissue evidence="3">Whole Larva</tissue>
    </source>
</reference>